<feature type="domain" description="F-box protein At3g26010-like beta-propeller" evidence="1">
    <location>
        <begin position="49"/>
        <end position="323"/>
    </location>
</feature>
<dbReference type="InterPro" id="IPR036047">
    <property type="entry name" value="F-box-like_dom_sf"/>
</dbReference>
<evidence type="ECO:0000259" key="1">
    <source>
        <dbReference type="Pfam" id="PF24750"/>
    </source>
</evidence>
<protein>
    <recommendedName>
        <fullName evidence="1">F-box protein At3g26010-like beta-propeller domain-containing protein</fullName>
    </recommendedName>
</protein>
<dbReference type="EMBL" id="JAATIP010000177">
    <property type="protein sequence ID" value="KAF4363193.1"/>
    <property type="molecule type" value="Genomic_DNA"/>
</dbReference>
<accession>A0A7J6EXM8</accession>
<sequence length="457" mass="53215">MVMQTRSTKKRQALRLFSSFTDDLLNEILIRLPDSKTIARCGLVCRRWWELIHSQHFKRIVTHHHIHQRHLLPHSLLIKLYKDNSLIQTTKNTSHNILYKNLKIESTFDDLLLIKGETDGFYISNPLTHQSFKLPKPPHLFMLRTIYTCGLVLYPLLDRFRVVLLTIASVTVYCSETGQWTMREDIAKTLPEINQRETFQNISVRRVIDEPPVAVNGRLYWTLFGMVRGVRGVVSFDPLNIKFRFIKLPYVIGSNNYDIDQFLQLSVSSARIGVVNGRLRLARSYPLANMSIYTVLKVWELVNDDDINEVVNWVLVYDVKVKGDVNSHLSMDNYRIIGLCPNLEGDEFIFLGSSSRTASRFALYHYKIGRIGFQQHHHKIFPYDFDFKFRYKLPYVFAPIHLPIPTKIPMLPSQLQTWMVSSLASQMCSVEQCQELLTSLVSMMNSISHDQELERLH</sequence>
<dbReference type="Gene3D" id="1.20.1280.50">
    <property type="match status" value="1"/>
</dbReference>
<dbReference type="InterPro" id="IPR056592">
    <property type="entry name" value="Beta-prop_At3g26010-like"/>
</dbReference>
<comment type="caution">
    <text evidence="2">The sequence shown here is derived from an EMBL/GenBank/DDBJ whole genome shotgun (WGS) entry which is preliminary data.</text>
</comment>
<gene>
    <name evidence="2" type="ORF">F8388_020763</name>
</gene>
<dbReference type="Proteomes" id="UP000525078">
    <property type="component" value="Unassembled WGS sequence"/>
</dbReference>
<organism evidence="2 3">
    <name type="scientific">Cannabis sativa</name>
    <name type="common">Hemp</name>
    <name type="synonym">Marijuana</name>
    <dbReference type="NCBI Taxonomy" id="3483"/>
    <lineage>
        <taxon>Eukaryota</taxon>
        <taxon>Viridiplantae</taxon>
        <taxon>Streptophyta</taxon>
        <taxon>Embryophyta</taxon>
        <taxon>Tracheophyta</taxon>
        <taxon>Spermatophyta</taxon>
        <taxon>Magnoliopsida</taxon>
        <taxon>eudicotyledons</taxon>
        <taxon>Gunneridae</taxon>
        <taxon>Pentapetalae</taxon>
        <taxon>rosids</taxon>
        <taxon>fabids</taxon>
        <taxon>Rosales</taxon>
        <taxon>Cannabaceae</taxon>
        <taxon>Cannabis</taxon>
    </lineage>
</organism>
<evidence type="ECO:0000313" key="2">
    <source>
        <dbReference type="EMBL" id="KAF4363193.1"/>
    </source>
</evidence>
<name>A0A7J6EXM8_CANSA</name>
<proteinExistence type="predicted"/>
<dbReference type="AlphaFoldDB" id="A0A7J6EXM8"/>
<evidence type="ECO:0000313" key="3">
    <source>
        <dbReference type="Proteomes" id="UP000525078"/>
    </source>
</evidence>
<reference evidence="2 3" key="1">
    <citation type="journal article" date="2020" name="bioRxiv">
        <title>Sequence and annotation of 42 cannabis genomes reveals extensive copy number variation in cannabinoid synthesis and pathogen resistance genes.</title>
        <authorList>
            <person name="Mckernan K.J."/>
            <person name="Helbert Y."/>
            <person name="Kane L.T."/>
            <person name="Ebling H."/>
            <person name="Zhang L."/>
            <person name="Liu B."/>
            <person name="Eaton Z."/>
            <person name="Mclaughlin S."/>
            <person name="Kingan S."/>
            <person name="Baybayan P."/>
            <person name="Concepcion G."/>
            <person name="Jordan M."/>
            <person name="Riva A."/>
            <person name="Barbazuk W."/>
            <person name="Harkins T."/>
        </authorList>
    </citation>
    <scope>NUCLEOTIDE SEQUENCE [LARGE SCALE GENOMIC DNA]</scope>
    <source>
        <strain evidence="3">cv. Jamaican Lion 4</strain>
        <tissue evidence="2">Leaf</tissue>
    </source>
</reference>
<dbReference type="PANTHER" id="PTHR31672">
    <property type="entry name" value="BNACNNG10540D PROTEIN"/>
    <property type="match status" value="1"/>
</dbReference>
<dbReference type="SUPFAM" id="SSF81383">
    <property type="entry name" value="F-box domain"/>
    <property type="match status" value="1"/>
</dbReference>
<dbReference type="Pfam" id="PF24750">
    <property type="entry name" value="b-prop_At3g26010-like"/>
    <property type="match status" value="1"/>
</dbReference>
<dbReference type="InterPro" id="IPR050796">
    <property type="entry name" value="SCF_F-box_component"/>
</dbReference>